<evidence type="ECO:0000256" key="5">
    <source>
        <dbReference type="ARBA" id="ARBA00023002"/>
    </source>
</evidence>
<evidence type="ECO:0000256" key="3">
    <source>
        <dbReference type="ARBA" id="ARBA00022630"/>
    </source>
</evidence>
<keyword evidence="11" id="KW-1185">Reference proteome</keyword>
<sequence length="410" mass="45086">MIENDGYGGGWLEARPGLKAFRDEVRGFIRSHLPEEIRRLVAAETMELPRDYILRWHRMLYEKGGWSCPNWPAAHGGPGWSFAQQFIFERELALADAPRSASFGVNLLGPTLIEYASPEQKARFLPMILKGEALWCQGFSEPNAGSDLASLKTRAELAGGPGGDHYVINGTKIWTTEAHIADWMFGLFRTDGSGKKQQGITFLLLDMKSPGISIRPIRTFDGGHEVNQVFFDNVKVPVGQRIGEEHKGWGIAKYLLSLERFGIAEVSRSLQTLSRLKEILRRPRADGSSLLADSGFGTRLAATEIKLKALEAMERRVLFGPGGPESLGPEASILKVMGTEVQQGLLELQVDAVALGAAPDIPAESQDAPNLPPEARYAARAFFNMRKTSIYGGSNEIQRNILTKAVLGLE</sequence>
<gene>
    <name evidence="10" type="ORF">FRZ61_11950</name>
</gene>
<dbReference type="InterPro" id="IPR037069">
    <property type="entry name" value="AcylCoA_DH/ox_N_sf"/>
</dbReference>
<dbReference type="EMBL" id="CP042582">
    <property type="protein sequence ID" value="QEX21271.1"/>
    <property type="molecule type" value="Genomic_DNA"/>
</dbReference>
<dbReference type="Pfam" id="PF02770">
    <property type="entry name" value="Acyl-CoA_dh_M"/>
    <property type="match status" value="1"/>
</dbReference>
<dbReference type="OrthoDB" id="5510711at2"/>
<keyword evidence="4 6" id="KW-0274">FAD</keyword>
<evidence type="ECO:0000259" key="8">
    <source>
        <dbReference type="Pfam" id="PF02770"/>
    </source>
</evidence>
<dbReference type="Gene3D" id="2.40.110.10">
    <property type="entry name" value="Butyryl-CoA Dehydrogenase, subunit A, domain 2"/>
    <property type="match status" value="1"/>
</dbReference>
<dbReference type="GO" id="GO:0005886">
    <property type="term" value="C:plasma membrane"/>
    <property type="evidence" value="ECO:0007669"/>
    <property type="project" value="TreeGrafter"/>
</dbReference>
<keyword evidence="3 6" id="KW-0285">Flavoprotein</keyword>
<dbReference type="AlphaFoldDB" id="A0A5J6MVF5"/>
<reference evidence="10 11" key="1">
    <citation type="submission" date="2019-08" db="EMBL/GenBank/DDBJ databases">
        <title>Hyperibacter terrae gen. nov., sp. nov. and Hyperibacter viscosus sp. nov., two new members in the family Rhodospirillaceae isolated from the rhizosphere of Hypericum perforatum.</title>
        <authorList>
            <person name="Noviana Z."/>
        </authorList>
    </citation>
    <scope>NUCLEOTIDE SEQUENCE [LARGE SCALE GENOMIC DNA]</scope>
    <source>
        <strain evidence="10 11">R5959</strain>
    </source>
</reference>
<dbReference type="SUPFAM" id="SSF47203">
    <property type="entry name" value="Acyl-CoA dehydrogenase C-terminal domain-like"/>
    <property type="match status" value="1"/>
</dbReference>
<dbReference type="RefSeq" id="WP_151115690.1">
    <property type="nucleotide sequence ID" value="NZ_CP042582.1"/>
</dbReference>
<feature type="domain" description="Acyl-CoA dehydrogenase/oxidase C-terminal" evidence="7">
    <location>
        <begin position="247"/>
        <end position="406"/>
    </location>
</feature>
<evidence type="ECO:0000313" key="11">
    <source>
        <dbReference type="Proteomes" id="UP000325797"/>
    </source>
</evidence>
<comment type="cofactor">
    <cofactor evidence="1 6">
        <name>FAD</name>
        <dbReference type="ChEBI" id="CHEBI:57692"/>
    </cofactor>
</comment>
<dbReference type="InterPro" id="IPR046373">
    <property type="entry name" value="Acyl-CoA_Oxase/DH_mid-dom_sf"/>
</dbReference>
<dbReference type="InterPro" id="IPR009075">
    <property type="entry name" value="AcylCo_DH/oxidase_C"/>
</dbReference>
<dbReference type="InterPro" id="IPR013786">
    <property type="entry name" value="AcylCoA_DH/ox_N"/>
</dbReference>
<evidence type="ECO:0000256" key="6">
    <source>
        <dbReference type="RuleBase" id="RU362125"/>
    </source>
</evidence>
<protein>
    <submittedName>
        <fullName evidence="10">Acyl-CoA dehydrogenase</fullName>
    </submittedName>
</protein>
<name>A0A5J6MVF5_9PROT</name>
<accession>A0A5J6MVF5</accession>
<dbReference type="PANTHER" id="PTHR43292">
    <property type="entry name" value="ACYL-COA DEHYDROGENASE"/>
    <property type="match status" value="1"/>
</dbReference>
<dbReference type="SUPFAM" id="SSF56645">
    <property type="entry name" value="Acyl-CoA dehydrogenase NM domain-like"/>
    <property type="match status" value="1"/>
</dbReference>
<keyword evidence="5 6" id="KW-0560">Oxidoreductase</keyword>
<comment type="similarity">
    <text evidence="2 6">Belongs to the acyl-CoA dehydrogenase family.</text>
</comment>
<evidence type="ECO:0000256" key="2">
    <source>
        <dbReference type="ARBA" id="ARBA00009347"/>
    </source>
</evidence>
<evidence type="ECO:0000256" key="4">
    <source>
        <dbReference type="ARBA" id="ARBA00022827"/>
    </source>
</evidence>
<dbReference type="Pfam" id="PF02771">
    <property type="entry name" value="Acyl-CoA_dh_N"/>
    <property type="match status" value="1"/>
</dbReference>
<evidence type="ECO:0000259" key="9">
    <source>
        <dbReference type="Pfam" id="PF02771"/>
    </source>
</evidence>
<feature type="domain" description="Acyl-CoA oxidase/dehydrogenase middle" evidence="8">
    <location>
        <begin position="136"/>
        <end position="234"/>
    </location>
</feature>
<dbReference type="Gene3D" id="1.20.140.10">
    <property type="entry name" value="Butyryl-CoA Dehydrogenase, subunit A, domain 3"/>
    <property type="match status" value="1"/>
</dbReference>
<evidence type="ECO:0000313" key="10">
    <source>
        <dbReference type="EMBL" id="QEX21271.1"/>
    </source>
</evidence>
<proteinExistence type="inferred from homology"/>
<dbReference type="GO" id="GO:0050660">
    <property type="term" value="F:flavin adenine dinucleotide binding"/>
    <property type="evidence" value="ECO:0007669"/>
    <property type="project" value="InterPro"/>
</dbReference>
<dbReference type="InterPro" id="IPR009100">
    <property type="entry name" value="AcylCoA_DH/oxidase_NM_dom_sf"/>
</dbReference>
<dbReference type="GO" id="GO:0016627">
    <property type="term" value="F:oxidoreductase activity, acting on the CH-CH group of donors"/>
    <property type="evidence" value="ECO:0007669"/>
    <property type="project" value="InterPro"/>
</dbReference>
<dbReference type="FunFam" id="2.40.110.10:FF:000011">
    <property type="entry name" value="Acyl-CoA dehydrogenase FadE34"/>
    <property type="match status" value="1"/>
</dbReference>
<dbReference type="InterPro" id="IPR036250">
    <property type="entry name" value="AcylCo_DH-like_C"/>
</dbReference>
<dbReference type="PANTHER" id="PTHR43292:SF3">
    <property type="entry name" value="ACYL-COA DEHYDROGENASE FADE29"/>
    <property type="match status" value="1"/>
</dbReference>
<dbReference type="KEGG" id="hadh:FRZ61_11950"/>
<organism evidence="10 11">
    <name type="scientific">Hypericibacter adhaerens</name>
    <dbReference type="NCBI Taxonomy" id="2602016"/>
    <lineage>
        <taxon>Bacteria</taxon>
        <taxon>Pseudomonadati</taxon>
        <taxon>Pseudomonadota</taxon>
        <taxon>Alphaproteobacteria</taxon>
        <taxon>Rhodospirillales</taxon>
        <taxon>Dongiaceae</taxon>
        <taxon>Hypericibacter</taxon>
    </lineage>
</organism>
<feature type="domain" description="Acyl-CoA dehydrogenase/oxidase N-terminal" evidence="9">
    <location>
        <begin position="19"/>
        <end position="132"/>
    </location>
</feature>
<dbReference type="InterPro" id="IPR006091">
    <property type="entry name" value="Acyl-CoA_Oxase/DH_mid-dom"/>
</dbReference>
<evidence type="ECO:0000259" key="7">
    <source>
        <dbReference type="Pfam" id="PF00441"/>
    </source>
</evidence>
<dbReference type="Pfam" id="PF00441">
    <property type="entry name" value="Acyl-CoA_dh_1"/>
    <property type="match status" value="1"/>
</dbReference>
<dbReference type="Proteomes" id="UP000325797">
    <property type="component" value="Chromosome"/>
</dbReference>
<dbReference type="InterPro" id="IPR052161">
    <property type="entry name" value="Mycobact_Acyl-CoA_DH"/>
</dbReference>
<evidence type="ECO:0000256" key="1">
    <source>
        <dbReference type="ARBA" id="ARBA00001974"/>
    </source>
</evidence>
<dbReference type="Gene3D" id="1.10.540.10">
    <property type="entry name" value="Acyl-CoA dehydrogenase/oxidase, N-terminal domain"/>
    <property type="match status" value="1"/>
</dbReference>